<dbReference type="EMBL" id="PVUF01000032">
    <property type="protein sequence ID" value="PRZ42646.1"/>
    <property type="molecule type" value="Genomic_DNA"/>
</dbReference>
<proteinExistence type="predicted"/>
<dbReference type="OrthoDB" id="9801785at2"/>
<dbReference type="InterPro" id="IPR016040">
    <property type="entry name" value="NAD(P)-bd_dom"/>
</dbReference>
<dbReference type="Gene3D" id="3.90.25.10">
    <property type="entry name" value="UDP-galactose 4-epimerase, domain 1"/>
    <property type="match status" value="1"/>
</dbReference>
<sequence>MNNNKFHSDFSFWQGRRVFVTGHTGFKGSWLTAWLLQMQAKVRGFALPPSMAGVPEGRQSFFDELGLAAHIDHVPGDVRDQSALQQAMKVFDPEVVIHMAAQPLVRYSYAAPVETYATNVMGTVHLLEACRTVAPSLRSVVVVSSDKCYENREQFWGYRENDAMGGHDPYSNSKGCTELVTASYRSSYFPPDRLQEHGLALSSGRAGNVIGGGDWSPDRIVPDAMRAFAEGGTLSLRHPGALRPWQHVLEPLAGYLRLAEMGFSTPAACARGWNFGPADEMNLSVEEMVSGFADCLGPEFQWSSQPDGDLHEATLLKLDCSAARQLLGWQPLLDAGQMTAWTAEWYNGRTPEQRNAAVVRQISEYRQRRAAA</sequence>
<dbReference type="CDD" id="cd05252">
    <property type="entry name" value="CDP_GD_SDR_e"/>
    <property type="match status" value="1"/>
</dbReference>
<protein>
    <submittedName>
        <fullName evidence="2">CDP-glucose 4,6-dehydratase</fullName>
    </submittedName>
</protein>
<evidence type="ECO:0000313" key="3">
    <source>
        <dbReference type="Proteomes" id="UP000237718"/>
    </source>
</evidence>
<feature type="domain" description="NAD(P)-binding" evidence="1">
    <location>
        <begin position="19"/>
        <end position="188"/>
    </location>
</feature>
<dbReference type="NCBIfam" id="TIGR02622">
    <property type="entry name" value="CDP_4_6_dhtase"/>
    <property type="match status" value="1"/>
</dbReference>
<dbReference type="AlphaFoldDB" id="A0A2T1A227"/>
<accession>A0A2T1A227</accession>
<dbReference type="Pfam" id="PF16363">
    <property type="entry name" value="GDP_Man_Dehyd"/>
    <property type="match status" value="1"/>
</dbReference>
<dbReference type="Gene3D" id="3.40.50.720">
    <property type="entry name" value="NAD(P)-binding Rossmann-like Domain"/>
    <property type="match status" value="1"/>
</dbReference>
<dbReference type="RefSeq" id="WP_106165624.1">
    <property type="nucleotide sequence ID" value="NZ_PVUF01000032.1"/>
</dbReference>
<dbReference type="SUPFAM" id="SSF51735">
    <property type="entry name" value="NAD(P)-binding Rossmann-fold domains"/>
    <property type="match status" value="1"/>
</dbReference>
<name>A0A2T1A227_TRISK</name>
<dbReference type="InterPro" id="IPR036291">
    <property type="entry name" value="NAD(P)-bd_dom_sf"/>
</dbReference>
<reference evidence="2 3" key="1">
    <citation type="submission" date="2018-03" db="EMBL/GenBank/DDBJ databases">
        <title>Genomic Encyclopedia of Archaeal and Bacterial Type Strains, Phase II (KMG-II): from individual species to whole genera.</title>
        <authorList>
            <person name="Goeker M."/>
        </authorList>
    </citation>
    <scope>NUCLEOTIDE SEQUENCE [LARGE SCALE GENOMIC DNA]</scope>
    <source>
        <strain evidence="2 3">DSM 25328</strain>
    </source>
</reference>
<organism evidence="2 3">
    <name type="scientific">Tritonibacter scottomollicae</name>
    <name type="common">Epibacterium scottomollicae</name>
    <dbReference type="NCBI Taxonomy" id="483013"/>
    <lineage>
        <taxon>Bacteria</taxon>
        <taxon>Pseudomonadati</taxon>
        <taxon>Pseudomonadota</taxon>
        <taxon>Alphaproteobacteria</taxon>
        <taxon>Rhodobacterales</taxon>
        <taxon>Paracoccaceae</taxon>
        <taxon>Tritonibacter</taxon>
    </lineage>
</organism>
<gene>
    <name evidence="2" type="ORF">CLV89_1325</name>
</gene>
<evidence type="ECO:0000259" key="1">
    <source>
        <dbReference type="Pfam" id="PF16363"/>
    </source>
</evidence>
<evidence type="ECO:0000313" key="2">
    <source>
        <dbReference type="EMBL" id="PRZ42646.1"/>
    </source>
</evidence>
<comment type="caution">
    <text evidence="2">The sequence shown here is derived from an EMBL/GenBank/DDBJ whole genome shotgun (WGS) entry which is preliminary data.</text>
</comment>
<dbReference type="PANTHER" id="PTHR43000">
    <property type="entry name" value="DTDP-D-GLUCOSE 4,6-DEHYDRATASE-RELATED"/>
    <property type="match status" value="1"/>
</dbReference>
<dbReference type="InterPro" id="IPR013445">
    <property type="entry name" value="CDP_4_6_deHydtase"/>
</dbReference>
<dbReference type="Proteomes" id="UP000237718">
    <property type="component" value="Unassembled WGS sequence"/>
</dbReference>